<dbReference type="EMBL" id="AODQ01000003">
    <property type="protein sequence ID" value="EMR04641.1"/>
    <property type="molecule type" value="Genomic_DNA"/>
</dbReference>
<gene>
    <name evidence="1" type="ORF">ADICEAN_00244</name>
</gene>
<organism evidence="1 2">
    <name type="scientific">Cesiribacter andamanensis AMV16</name>
    <dbReference type="NCBI Taxonomy" id="1279009"/>
    <lineage>
        <taxon>Bacteria</taxon>
        <taxon>Pseudomonadati</taxon>
        <taxon>Bacteroidota</taxon>
        <taxon>Cytophagia</taxon>
        <taxon>Cytophagales</taxon>
        <taxon>Cesiribacteraceae</taxon>
        <taxon>Cesiribacter</taxon>
    </lineage>
</organism>
<dbReference type="STRING" id="1279009.ADICEAN_00244"/>
<dbReference type="AlphaFoldDB" id="M7NBS9"/>
<name>M7NBS9_9BACT</name>
<protein>
    <recommendedName>
        <fullName evidence="3">Glycosyltransferase subfamily 4-like N-terminal domain-containing protein</fullName>
    </recommendedName>
</protein>
<proteinExistence type="predicted"/>
<evidence type="ECO:0008006" key="3">
    <source>
        <dbReference type="Google" id="ProtNLM"/>
    </source>
</evidence>
<dbReference type="eggNOG" id="COG0438">
    <property type="taxonomic scope" value="Bacteria"/>
</dbReference>
<comment type="caution">
    <text evidence="1">The sequence shown here is derived from an EMBL/GenBank/DDBJ whole genome shotgun (WGS) entry which is preliminary data.</text>
</comment>
<dbReference type="OrthoDB" id="9816564at2"/>
<evidence type="ECO:0000313" key="2">
    <source>
        <dbReference type="Proteomes" id="UP000011910"/>
    </source>
</evidence>
<dbReference type="Proteomes" id="UP000011910">
    <property type="component" value="Unassembled WGS sequence"/>
</dbReference>
<dbReference type="RefSeq" id="WP_009193656.1">
    <property type="nucleotide sequence ID" value="NZ_AODQ01000003.1"/>
</dbReference>
<dbReference type="Gene3D" id="3.40.50.11010">
    <property type="match status" value="1"/>
</dbReference>
<accession>M7NBS9</accession>
<dbReference type="SUPFAM" id="SSF53756">
    <property type="entry name" value="UDP-Glycosyltransferase/glycogen phosphorylase"/>
    <property type="match status" value="1"/>
</dbReference>
<reference evidence="1 2" key="1">
    <citation type="journal article" date="2013" name="Genome Announc.">
        <title>Draft Genome Sequence of Cesiribacter andamanensis Strain AMV16T, Isolated from a Soil Sample from a Mud Volcano in the Andaman Islands, India.</title>
        <authorList>
            <person name="Shivaji S."/>
            <person name="Ara S."/>
            <person name="Begum Z."/>
            <person name="Srinivas T.N."/>
            <person name="Singh A."/>
            <person name="Kumar Pinnaka A."/>
        </authorList>
    </citation>
    <scope>NUCLEOTIDE SEQUENCE [LARGE SCALE GENOMIC DNA]</scope>
    <source>
        <strain evidence="1 2">AMV16</strain>
    </source>
</reference>
<evidence type="ECO:0000313" key="1">
    <source>
        <dbReference type="EMBL" id="EMR04641.1"/>
    </source>
</evidence>
<keyword evidence="2" id="KW-1185">Reference proteome</keyword>
<sequence length="234" mass="26502">MQQKDIVCVALPTWEGDYMKTIVQIMSLLARRHRVLYVDYTFTWKDMLMGALGKRATPWQRMLGLQPRLRTIQTRFGSQVHVLTPPPVLPANWIAAPGLYQTVMEQEGGKLRKSILQAMDQLGFKNPIVINAFNPFFGVPMAGKLNESLLAYYCYDEISAAQWCGRHGARQEEELLKRADAVITSSQALQESKSLHNAQTYLVKNGVDYSLFHQGFRPEPRKETPKNCGLPGFG</sequence>